<comment type="subcellular location">
    <subcellularLocation>
        <location evidence="1">Cell membrane</location>
        <topology evidence="1">Multi-pass membrane protein</topology>
    </subcellularLocation>
</comment>
<keyword evidence="6 7" id="KW-0472">Membrane</keyword>
<dbReference type="KEGG" id="pspc:Strain318_002446"/>
<dbReference type="InterPro" id="IPR042094">
    <property type="entry name" value="T2SS_GspF_sf"/>
</dbReference>
<organism evidence="10 11">
    <name type="scientific">Pseudogemmatithrix spongiicola</name>
    <dbReference type="NCBI Taxonomy" id="3062599"/>
    <lineage>
        <taxon>Bacteria</taxon>
        <taxon>Pseudomonadati</taxon>
        <taxon>Gemmatimonadota</taxon>
        <taxon>Gemmatimonadia</taxon>
        <taxon>Gemmatimonadales</taxon>
        <taxon>Gemmatimonadaceae</taxon>
        <taxon>Pseudogemmatithrix</taxon>
    </lineage>
</organism>
<keyword evidence="4 7" id="KW-0812">Transmembrane</keyword>
<evidence type="ECO:0000256" key="1">
    <source>
        <dbReference type="ARBA" id="ARBA00004651"/>
    </source>
</evidence>
<evidence type="ECO:0000256" key="4">
    <source>
        <dbReference type="ARBA" id="ARBA00022692"/>
    </source>
</evidence>
<protein>
    <submittedName>
        <fullName evidence="10">Type II secretion system F family protein</fullName>
    </submittedName>
</protein>
<gene>
    <name evidence="9" type="ORF">Strain138_002447</name>
    <name evidence="10" type="ORF">Strain318_002446</name>
</gene>
<evidence type="ECO:0000256" key="7">
    <source>
        <dbReference type="SAM" id="Phobius"/>
    </source>
</evidence>
<keyword evidence="11" id="KW-1185">Reference proteome</keyword>
<evidence type="ECO:0000256" key="2">
    <source>
        <dbReference type="ARBA" id="ARBA00005745"/>
    </source>
</evidence>
<dbReference type="EMBL" id="CP130613">
    <property type="protein sequence ID" value="WKW16038.1"/>
    <property type="molecule type" value="Genomic_DNA"/>
</dbReference>
<evidence type="ECO:0000256" key="6">
    <source>
        <dbReference type="ARBA" id="ARBA00023136"/>
    </source>
</evidence>
<dbReference type="InterPro" id="IPR018076">
    <property type="entry name" value="T2SS_GspF_dom"/>
</dbReference>
<dbReference type="EMBL" id="CP130612">
    <property type="protein sequence ID" value="WKW13132.1"/>
    <property type="molecule type" value="Genomic_DNA"/>
</dbReference>
<feature type="transmembrane region" description="Helical" evidence="7">
    <location>
        <begin position="143"/>
        <end position="164"/>
    </location>
</feature>
<comment type="similarity">
    <text evidence="2">Belongs to the GSP F family.</text>
</comment>
<evidence type="ECO:0000313" key="11">
    <source>
        <dbReference type="Proteomes" id="UP001229955"/>
    </source>
</evidence>
<dbReference type="InterPro" id="IPR003004">
    <property type="entry name" value="GspF/PilC"/>
</dbReference>
<keyword evidence="3" id="KW-1003">Cell membrane</keyword>
<reference evidence="10" key="1">
    <citation type="submission" date="2023-07" db="EMBL/GenBank/DDBJ databases">
        <authorList>
            <person name="Haufschild T."/>
            <person name="Kallscheuer N."/>
            <person name="Hammer J."/>
            <person name="Kohn T."/>
            <person name="Kabuu M."/>
            <person name="Jogler M."/>
            <person name="Wohfarth N."/>
            <person name="Heuer A."/>
            <person name="Rohde M."/>
            <person name="van Teeseling M.C.F."/>
            <person name="Jogler C."/>
        </authorList>
    </citation>
    <scope>NUCLEOTIDE SEQUENCE</scope>
    <source>
        <strain evidence="9">Strain 138</strain>
        <strain evidence="10">Strain 318</strain>
    </source>
</reference>
<feature type="domain" description="Type II secretion system protein GspF" evidence="8">
    <location>
        <begin position="181"/>
        <end position="268"/>
    </location>
</feature>
<dbReference type="Proteomes" id="UP001229955">
    <property type="component" value="Chromosome"/>
</dbReference>
<dbReference type="Pfam" id="PF00482">
    <property type="entry name" value="T2SSF"/>
    <property type="match status" value="2"/>
</dbReference>
<name>A0AA49K2K2_9BACT</name>
<dbReference type="AlphaFoldDB" id="A0AA49K2K2"/>
<dbReference type="PANTHER" id="PTHR30012:SF0">
    <property type="entry name" value="TYPE II SECRETION SYSTEM PROTEIN F-RELATED"/>
    <property type="match status" value="1"/>
</dbReference>
<sequence>MSVLAVMRAFDDGRDRAEFYRGWRMGLTAGLSHPMILSKSLARGGLAGRIREYLLAGTERGEGIATLVKRAPHLFEPFESALLAMGEESGQLDQMLTHLADFHTRQYKVILALRKWMSYPMFVSLFAVVALPLPLVFQNRVGAYWTATISGLVLWFAAGGLVFARLAQRYQQRPQFVRARFARTLALCIGAGLSLPRALLLAGDASGSPALAAHLRRIGERRLGAQPALDSLRGAPVMTPELEAALLVAEKTGDFAGPVGRLADLYEDGFK</sequence>
<evidence type="ECO:0000256" key="3">
    <source>
        <dbReference type="ARBA" id="ARBA00022475"/>
    </source>
</evidence>
<keyword evidence="5 7" id="KW-1133">Transmembrane helix</keyword>
<dbReference type="RefSeq" id="WP_367885993.1">
    <property type="nucleotide sequence ID" value="NZ_CP130612.1"/>
</dbReference>
<evidence type="ECO:0000259" key="8">
    <source>
        <dbReference type="Pfam" id="PF00482"/>
    </source>
</evidence>
<accession>A0AA49K2K2</accession>
<feature type="domain" description="Type II secretion system protein GspF" evidence="8">
    <location>
        <begin position="46"/>
        <end position="136"/>
    </location>
</feature>
<proteinExistence type="inferred from homology"/>
<evidence type="ECO:0000256" key="5">
    <source>
        <dbReference type="ARBA" id="ARBA00022989"/>
    </source>
</evidence>
<dbReference type="GO" id="GO:0005886">
    <property type="term" value="C:plasma membrane"/>
    <property type="evidence" value="ECO:0007669"/>
    <property type="project" value="UniProtKB-SubCell"/>
</dbReference>
<dbReference type="PANTHER" id="PTHR30012">
    <property type="entry name" value="GENERAL SECRETION PATHWAY PROTEIN"/>
    <property type="match status" value="1"/>
</dbReference>
<evidence type="ECO:0000313" key="9">
    <source>
        <dbReference type="EMBL" id="WKW13132.1"/>
    </source>
</evidence>
<evidence type="ECO:0000313" key="10">
    <source>
        <dbReference type="EMBL" id="WKW16038.1"/>
    </source>
</evidence>
<feature type="transmembrane region" description="Helical" evidence="7">
    <location>
        <begin position="116"/>
        <end position="137"/>
    </location>
</feature>
<accession>A0AA49JW37</accession>
<dbReference type="Gene3D" id="1.20.81.30">
    <property type="entry name" value="Type II secretion system (T2SS), domain F"/>
    <property type="match status" value="2"/>
</dbReference>